<keyword evidence="2" id="KW-1185">Reference proteome</keyword>
<name>A0A9W4SKD6_9GLOM</name>
<dbReference type="OrthoDB" id="414982at2759"/>
<gene>
    <name evidence="1" type="ORF">FWILDA_LOCUS5714</name>
</gene>
<evidence type="ECO:0000313" key="2">
    <source>
        <dbReference type="Proteomes" id="UP001153678"/>
    </source>
</evidence>
<organism evidence="1 2">
    <name type="scientific">Funneliformis geosporum</name>
    <dbReference type="NCBI Taxonomy" id="1117311"/>
    <lineage>
        <taxon>Eukaryota</taxon>
        <taxon>Fungi</taxon>
        <taxon>Fungi incertae sedis</taxon>
        <taxon>Mucoromycota</taxon>
        <taxon>Glomeromycotina</taxon>
        <taxon>Glomeromycetes</taxon>
        <taxon>Glomerales</taxon>
        <taxon>Glomeraceae</taxon>
        <taxon>Funneliformis</taxon>
    </lineage>
</organism>
<sequence>MPKKYGTLLDFRKMSIEYDGLDPSNYVSLLSYSWDAILKMTEKKPNMKEYLWPVKDTSKPIILK</sequence>
<accession>A0A9W4SKD6</accession>
<protein>
    <submittedName>
        <fullName evidence="1">2227_t:CDS:1</fullName>
    </submittedName>
</protein>
<evidence type="ECO:0000313" key="1">
    <source>
        <dbReference type="EMBL" id="CAI2172703.1"/>
    </source>
</evidence>
<reference evidence="1" key="1">
    <citation type="submission" date="2022-08" db="EMBL/GenBank/DDBJ databases">
        <authorList>
            <person name="Kallberg Y."/>
            <person name="Tangrot J."/>
            <person name="Rosling A."/>
        </authorList>
    </citation>
    <scope>NUCLEOTIDE SEQUENCE</scope>
    <source>
        <strain evidence="1">Wild A</strain>
    </source>
</reference>
<dbReference type="EMBL" id="CAMKVN010000970">
    <property type="protein sequence ID" value="CAI2172703.1"/>
    <property type="molecule type" value="Genomic_DNA"/>
</dbReference>
<dbReference type="AlphaFoldDB" id="A0A9W4SKD6"/>
<proteinExistence type="predicted"/>
<dbReference type="Proteomes" id="UP001153678">
    <property type="component" value="Unassembled WGS sequence"/>
</dbReference>
<comment type="caution">
    <text evidence="1">The sequence shown here is derived from an EMBL/GenBank/DDBJ whole genome shotgun (WGS) entry which is preliminary data.</text>
</comment>